<protein>
    <submittedName>
        <fullName evidence="2">Uncharacterized protein</fullName>
    </submittedName>
</protein>
<gene>
    <name evidence="2" type="ORF">Ahy_B06g082100</name>
</gene>
<dbReference type="AlphaFoldDB" id="A0A444YMS7"/>
<feature type="region of interest" description="Disordered" evidence="1">
    <location>
        <begin position="93"/>
        <end position="120"/>
    </location>
</feature>
<dbReference type="EMBL" id="SDMP01000016">
    <property type="protein sequence ID" value="RYR03244.1"/>
    <property type="molecule type" value="Genomic_DNA"/>
</dbReference>
<reference evidence="2 3" key="1">
    <citation type="submission" date="2019-01" db="EMBL/GenBank/DDBJ databases">
        <title>Sequencing of cultivated peanut Arachis hypogaea provides insights into genome evolution and oil improvement.</title>
        <authorList>
            <person name="Chen X."/>
        </authorList>
    </citation>
    <scope>NUCLEOTIDE SEQUENCE [LARGE SCALE GENOMIC DNA]</scope>
    <source>
        <strain evidence="3">cv. Fuhuasheng</strain>
        <tissue evidence="2">Leaves</tissue>
    </source>
</reference>
<comment type="caution">
    <text evidence="2">The sequence shown here is derived from an EMBL/GenBank/DDBJ whole genome shotgun (WGS) entry which is preliminary data.</text>
</comment>
<sequence>MITPTSMILLPTTPPPPTTMPSLPNPQRRPTHHWATDPSSTAPNLPPLAVFLLHSMHSPNCLCSKCFWMASIEVLALGAVVEAKPQLVGIHERVRTDNGSQQPASAPSSTPEGGKRMSTATNPNAEFWARSLRCGWSRPDLHLFSNLMIPLHMPWKEELPFCPHPHNTHFAVSVWTRDWRR</sequence>
<evidence type="ECO:0000313" key="3">
    <source>
        <dbReference type="Proteomes" id="UP000289738"/>
    </source>
</evidence>
<feature type="region of interest" description="Disordered" evidence="1">
    <location>
        <begin position="1"/>
        <end position="40"/>
    </location>
</feature>
<keyword evidence="3" id="KW-1185">Reference proteome</keyword>
<dbReference type="Proteomes" id="UP000289738">
    <property type="component" value="Chromosome B06"/>
</dbReference>
<name>A0A444YMS7_ARAHY</name>
<feature type="compositionally biased region" description="Low complexity" evidence="1">
    <location>
        <begin position="1"/>
        <end position="11"/>
    </location>
</feature>
<proteinExistence type="predicted"/>
<feature type="compositionally biased region" description="Low complexity" evidence="1">
    <location>
        <begin position="100"/>
        <end position="109"/>
    </location>
</feature>
<dbReference type="PANTHER" id="PTHR35321:SF1">
    <property type="entry name" value="OS02G0753200 PROTEIN"/>
    <property type="match status" value="1"/>
</dbReference>
<accession>A0A444YMS7</accession>
<evidence type="ECO:0000256" key="1">
    <source>
        <dbReference type="SAM" id="MobiDB-lite"/>
    </source>
</evidence>
<dbReference type="STRING" id="3818.A0A444YMS7"/>
<organism evidence="2 3">
    <name type="scientific">Arachis hypogaea</name>
    <name type="common">Peanut</name>
    <dbReference type="NCBI Taxonomy" id="3818"/>
    <lineage>
        <taxon>Eukaryota</taxon>
        <taxon>Viridiplantae</taxon>
        <taxon>Streptophyta</taxon>
        <taxon>Embryophyta</taxon>
        <taxon>Tracheophyta</taxon>
        <taxon>Spermatophyta</taxon>
        <taxon>Magnoliopsida</taxon>
        <taxon>eudicotyledons</taxon>
        <taxon>Gunneridae</taxon>
        <taxon>Pentapetalae</taxon>
        <taxon>rosids</taxon>
        <taxon>fabids</taxon>
        <taxon>Fabales</taxon>
        <taxon>Fabaceae</taxon>
        <taxon>Papilionoideae</taxon>
        <taxon>50 kb inversion clade</taxon>
        <taxon>dalbergioids sensu lato</taxon>
        <taxon>Dalbergieae</taxon>
        <taxon>Pterocarpus clade</taxon>
        <taxon>Arachis</taxon>
    </lineage>
</organism>
<dbReference type="InterPro" id="IPR040306">
    <property type="entry name" value="Os02g0753200-like"/>
</dbReference>
<dbReference type="PANTHER" id="PTHR35321">
    <property type="entry name" value="OS02G0753200 PROTEIN"/>
    <property type="match status" value="1"/>
</dbReference>
<evidence type="ECO:0000313" key="2">
    <source>
        <dbReference type="EMBL" id="RYR03244.1"/>
    </source>
</evidence>